<protein>
    <submittedName>
        <fullName evidence="1">(northern house mosquito) hypothetical protein</fullName>
    </submittedName>
</protein>
<organism evidence="1">
    <name type="scientific">Culex pipiens</name>
    <name type="common">House mosquito</name>
    <dbReference type="NCBI Taxonomy" id="7175"/>
    <lineage>
        <taxon>Eukaryota</taxon>
        <taxon>Metazoa</taxon>
        <taxon>Ecdysozoa</taxon>
        <taxon>Arthropoda</taxon>
        <taxon>Hexapoda</taxon>
        <taxon>Insecta</taxon>
        <taxon>Pterygota</taxon>
        <taxon>Neoptera</taxon>
        <taxon>Endopterygota</taxon>
        <taxon>Diptera</taxon>
        <taxon>Nematocera</taxon>
        <taxon>Culicoidea</taxon>
        <taxon>Culicidae</taxon>
        <taxon>Culicinae</taxon>
        <taxon>Culicini</taxon>
        <taxon>Culex</taxon>
        <taxon>Culex</taxon>
    </lineage>
</organism>
<name>A0A8D8BSG9_CULPI</name>
<dbReference type="EMBL" id="HBUE01182329">
    <property type="protein sequence ID" value="CAG6521090.1"/>
    <property type="molecule type" value="Transcribed_RNA"/>
</dbReference>
<accession>A0A8D8BSG9</accession>
<evidence type="ECO:0000313" key="1">
    <source>
        <dbReference type="EMBL" id="CAG6480983.1"/>
    </source>
</evidence>
<dbReference type="EMBL" id="HBUE01089841">
    <property type="protein sequence ID" value="CAG6480983.1"/>
    <property type="molecule type" value="Transcribed_RNA"/>
</dbReference>
<dbReference type="AlphaFoldDB" id="A0A8D8BSG9"/>
<proteinExistence type="predicted"/>
<dbReference type="EMBL" id="HBUE01287948">
    <property type="protein sequence ID" value="CAG6572657.1"/>
    <property type="molecule type" value="Transcribed_RNA"/>
</dbReference>
<sequence>MGCDLLILVKLPSGRANRRRLGHRRVHHRVVPGVDRVAQTKRLTRHRRRLLHQLSHHHCFTPNLAALLPQRLTSVQILLGVRLPCQIRTQTTRQPPIRLDDGAPPARNRHHPNQVRIGEITEDDLQRALIVLVEALQDVEPLDAVVVAAVGTGDYGVALGGRGLAAGLFVLFG</sequence>
<reference evidence="1" key="1">
    <citation type="submission" date="2021-05" db="EMBL/GenBank/DDBJ databases">
        <authorList>
            <person name="Alioto T."/>
            <person name="Alioto T."/>
            <person name="Gomez Garrido J."/>
        </authorList>
    </citation>
    <scope>NUCLEOTIDE SEQUENCE</scope>
</reference>